<dbReference type="CDD" id="cd00085">
    <property type="entry name" value="HNHc"/>
    <property type="match status" value="1"/>
</dbReference>
<dbReference type="Gene3D" id="1.10.30.50">
    <property type="match status" value="1"/>
</dbReference>
<gene>
    <name evidence="2" type="ORF">Psi01_25840</name>
</gene>
<protein>
    <recommendedName>
        <fullName evidence="1">HNH nuclease domain-containing protein</fullName>
    </recommendedName>
</protein>
<dbReference type="Proteomes" id="UP000619788">
    <property type="component" value="Unassembled WGS sequence"/>
</dbReference>
<comment type="caution">
    <text evidence="2">The sequence shown here is derived from an EMBL/GenBank/DDBJ whole genome shotgun (WGS) entry which is preliminary data.</text>
</comment>
<feature type="domain" description="HNH nuclease" evidence="1">
    <location>
        <begin position="87"/>
        <end position="147"/>
    </location>
</feature>
<accession>A0A8J3WIN0</accession>
<dbReference type="InterPro" id="IPR002711">
    <property type="entry name" value="HNH"/>
</dbReference>
<dbReference type="PANTHER" id="PTHR33877:SF2">
    <property type="entry name" value="OS07G0170200 PROTEIN"/>
    <property type="match status" value="1"/>
</dbReference>
<dbReference type="AlphaFoldDB" id="A0A8J3WIN0"/>
<evidence type="ECO:0000259" key="1">
    <source>
        <dbReference type="SMART" id="SM00507"/>
    </source>
</evidence>
<keyword evidence="3" id="KW-1185">Reference proteome</keyword>
<dbReference type="EMBL" id="BOOJ01000023">
    <property type="protein sequence ID" value="GIH91954.1"/>
    <property type="molecule type" value="Genomic_DNA"/>
</dbReference>
<dbReference type="GO" id="GO:0004519">
    <property type="term" value="F:endonuclease activity"/>
    <property type="evidence" value="ECO:0007669"/>
    <property type="project" value="InterPro"/>
</dbReference>
<evidence type="ECO:0000313" key="3">
    <source>
        <dbReference type="Proteomes" id="UP000619788"/>
    </source>
</evidence>
<dbReference type="GO" id="GO:0008270">
    <property type="term" value="F:zinc ion binding"/>
    <property type="evidence" value="ECO:0007669"/>
    <property type="project" value="InterPro"/>
</dbReference>
<dbReference type="SMART" id="SM00507">
    <property type="entry name" value="HNHc"/>
    <property type="match status" value="1"/>
</dbReference>
<dbReference type="InterPro" id="IPR052892">
    <property type="entry name" value="NA-targeting_endonuclease"/>
</dbReference>
<proteinExistence type="predicted"/>
<dbReference type="GO" id="GO:0003676">
    <property type="term" value="F:nucleic acid binding"/>
    <property type="evidence" value="ECO:0007669"/>
    <property type="project" value="InterPro"/>
</dbReference>
<dbReference type="RefSeq" id="WP_204064202.1">
    <property type="nucleotide sequence ID" value="NZ_BOOJ01000023.1"/>
</dbReference>
<dbReference type="PANTHER" id="PTHR33877">
    <property type="entry name" value="SLL1193 PROTEIN"/>
    <property type="match status" value="1"/>
</dbReference>
<evidence type="ECO:0000313" key="2">
    <source>
        <dbReference type="EMBL" id="GIH91954.1"/>
    </source>
</evidence>
<name>A0A8J3WIN0_9ACTN</name>
<reference evidence="2 3" key="1">
    <citation type="submission" date="2021-01" db="EMBL/GenBank/DDBJ databases">
        <title>Whole genome shotgun sequence of Planobispora siamensis NBRC 107568.</title>
        <authorList>
            <person name="Komaki H."/>
            <person name="Tamura T."/>
        </authorList>
    </citation>
    <scope>NUCLEOTIDE SEQUENCE [LARGE SCALE GENOMIC DNA]</scope>
    <source>
        <strain evidence="2 3">NBRC 107568</strain>
    </source>
</reference>
<sequence>MFEPSKSDQTFCSIKCCYASRKGIRSQWLVGMWDPRPVPCAECGAEVLTRGTVVVCSACKPKREREQWQRKNRRRRAAKRGAPSEPYSLTEIAARDGYRCQLCRRKVNMSLKVPNRMAPTIDHVIPIFRGGDDTRANVQLAHFGCNSAKRDRGGQQLALIG</sequence>
<dbReference type="Pfam" id="PF01844">
    <property type="entry name" value="HNH"/>
    <property type="match status" value="1"/>
</dbReference>
<dbReference type="InterPro" id="IPR003615">
    <property type="entry name" value="HNH_nuc"/>
</dbReference>
<organism evidence="2 3">
    <name type="scientific">Planobispora siamensis</name>
    <dbReference type="NCBI Taxonomy" id="936338"/>
    <lineage>
        <taxon>Bacteria</taxon>
        <taxon>Bacillati</taxon>
        <taxon>Actinomycetota</taxon>
        <taxon>Actinomycetes</taxon>
        <taxon>Streptosporangiales</taxon>
        <taxon>Streptosporangiaceae</taxon>
        <taxon>Planobispora</taxon>
    </lineage>
</organism>